<feature type="transmembrane region" description="Helical" evidence="6">
    <location>
        <begin position="352"/>
        <end position="371"/>
    </location>
</feature>
<keyword evidence="5 6" id="KW-0472">Membrane</keyword>
<dbReference type="PANTHER" id="PTHR33406:SF13">
    <property type="entry name" value="MEMBRANE PROTEIN YDFJ"/>
    <property type="match status" value="1"/>
</dbReference>
<feature type="transmembrane region" description="Helical" evidence="6">
    <location>
        <begin position="309"/>
        <end position="332"/>
    </location>
</feature>
<evidence type="ECO:0000256" key="4">
    <source>
        <dbReference type="ARBA" id="ARBA00022989"/>
    </source>
</evidence>
<evidence type="ECO:0000256" key="6">
    <source>
        <dbReference type="SAM" id="Phobius"/>
    </source>
</evidence>
<gene>
    <name evidence="8" type="ORF">ENW55_06010</name>
</gene>
<evidence type="ECO:0000259" key="7">
    <source>
        <dbReference type="Pfam" id="PF03176"/>
    </source>
</evidence>
<evidence type="ECO:0000256" key="3">
    <source>
        <dbReference type="ARBA" id="ARBA00022692"/>
    </source>
</evidence>
<dbReference type="AlphaFoldDB" id="A0A832MN29"/>
<comment type="subcellular location">
    <subcellularLocation>
        <location evidence="1">Cell membrane</location>
        <topology evidence="1">Multi-pass membrane protein</topology>
    </subcellularLocation>
</comment>
<comment type="caution">
    <text evidence="8">The sequence shown here is derived from an EMBL/GenBank/DDBJ whole genome shotgun (WGS) entry which is preliminary data.</text>
</comment>
<sequence>MKKYKFTILFLIVCAIFTVIIYFKARINASYFVFLPGYRSGVSIEQIDNEELKSFFKIIQKFNDGSQFVVVLHHPDGFFSPQVLSRAVELQERLSNLSYMKNVLSVINYSFRKPYFDGSTLDAAILEDPEASSFISKDGKYLLLYCTLSVNCDEDKALQEIDKILSDFRDLKAMPFGQLIINKHLFGEIMRQVFVYPAIIFLVILFIFYLQTRSLKASFVSLLIPVFANVIVYGVVSLLGVELNTMSVMCVSFLIIIGSAYGLHFYNGVVRFKDRVRKEMLTPIFFSMFTTSVGFLSFLFVEITAFRHLGLMVSSGLALVFVILFSSGYELLRSEKPIKRGTLLLRLKSESLGRIMLVFSIVLVTMTFLFIPRIEVGMDQAAYFSKSSAIGQALAILTEKFSYREPVYVMVEKQSIFTMKDSQQIAKLVEDLRRIDGVSSVQFPMAYPIPSLVLMSRLQPAIHHFVADGRTIRIAVNLTEEGYRKAGEMKDRLREVLEEYPEYTFTVASAAFVVDQINSRIVASQVQSLTMSLLFIFGSVLFAFRNVLLSLLIVVPVVLTALSNFFFMGLLGLKLDVATSIVASILVGLVVDYSIHLAHDMRRTKDVFLSIENISMPVLANGLGLIGGFLVLVFSRLALFRDVSLLLILGIGFGVAFTLFSQPILIKSFAEVRVKEEKM</sequence>
<evidence type="ECO:0000256" key="2">
    <source>
        <dbReference type="ARBA" id="ARBA00022475"/>
    </source>
</evidence>
<organism evidence="8">
    <name type="scientific">Pseudothermotoga hypogea</name>
    <dbReference type="NCBI Taxonomy" id="57487"/>
    <lineage>
        <taxon>Bacteria</taxon>
        <taxon>Thermotogati</taxon>
        <taxon>Thermotogota</taxon>
        <taxon>Thermotogae</taxon>
        <taxon>Thermotogales</taxon>
        <taxon>Thermotogaceae</taxon>
        <taxon>Pseudothermotoga</taxon>
    </lineage>
</organism>
<dbReference type="InterPro" id="IPR050545">
    <property type="entry name" value="Mycobact_MmpL"/>
</dbReference>
<feature type="domain" description="Membrane transport protein MMPL" evidence="7">
    <location>
        <begin position="127"/>
        <end position="325"/>
    </location>
</feature>
<feature type="transmembrane region" description="Helical" evidence="6">
    <location>
        <begin position="193"/>
        <end position="210"/>
    </location>
</feature>
<dbReference type="Gene3D" id="1.20.1640.10">
    <property type="entry name" value="Multidrug efflux transporter AcrB transmembrane domain"/>
    <property type="match status" value="2"/>
</dbReference>
<reference evidence="8" key="1">
    <citation type="journal article" date="2020" name="mSystems">
        <title>Genome- and Community-Level Interaction Insights into Carbon Utilization and Element Cycling Functions of Hydrothermarchaeota in Hydrothermal Sediment.</title>
        <authorList>
            <person name="Zhou Z."/>
            <person name="Liu Y."/>
            <person name="Xu W."/>
            <person name="Pan J."/>
            <person name="Luo Z.H."/>
            <person name="Li M."/>
        </authorList>
    </citation>
    <scope>NUCLEOTIDE SEQUENCE [LARGE SCALE GENOMIC DNA]</scope>
    <source>
        <strain evidence="8">SpSt-86</strain>
    </source>
</reference>
<proteinExistence type="predicted"/>
<feature type="transmembrane region" description="Helical" evidence="6">
    <location>
        <begin position="551"/>
        <end position="571"/>
    </location>
</feature>
<keyword evidence="2" id="KW-1003">Cell membrane</keyword>
<protein>
    <recommendedName>
        <fullName evidence="7">Membrane transport protein MMPL domain-containing protein</fullName>
    </recommendedName>
</protein>
<accession>A0A832MN29</accession>
<evidence type="ECO:0000256" key="5">
    <source>
        <dbReference type="ARBA" id="ARBA00023136"/>
    </source>
</evidence>
<feature type="transmembrane region" description="Helical" evidence="6">
    <location>
        <begin position="618"/>
        <end position="639"/>
    </location>
</feature>
<feature type="transmembrane region" description="Helical" evidence="6">
    <location>
        <begin position="577"/>
        <end position="598"/>
    </location>
</feature>
<feature type="domain" description="Membrane transport protein MMPL" evidence="7">
    <location>
        <begin position="399"/>
        <end position="659"/>
    </location>
</feature>
<dbReference type="PANTHER" id="PTHR33406">
    <property type="entry name" value="MEMBRANE PROTEIN MJ1562-RELATED"/>
    <property type="match status" value="1"/>
</dbReference>
<dbReference type="InterPro" id="IPR004869">
    <property type="entry name" value="MMPL_dom"/>
</dbReference>
<feature type="transmembrane region" description="Helical" evidence="6">
    <location>
        <begin position="7"/>
        <end position="25"/>
    </location>
</feature>
<keyword evidence="4 6" id="KW-1133">Transmembrane helix</keyword>
<keyword evidence="3 6" id="KW-0812">Transmembrane</keyword>
<name>A0A832MN29_9THEM</name>
<evidence type="ECO:0000256" key="1">
    <source>
        <dbReference type="ARBA" id="ARBA00004651"/>
    </source>
</evidence>
<feature type="transmembrane region" description="Helical" evidence="6">
    <location>
        <begin position="217"/>
        <end position="240"/>
    </location>
</feature>
<feature type="transmembrane region" description="Helical" evidence="6">
    <location>
        <begin position="246"/>
        <end position="269"/>
    </location>
</feature>
<feature type="transmembrane region" description="Helical" evidence="6">
    <location>
        <begin position="645"/>
        <end position="666"/>
    </location>
</feature>
<dbReference type="EMBL" id="DTKQ01000047">
    <property type="protein sequence ID" value="HGZ79519.1"/>
    <property type="molecule type" value="Genomic_DNA"/>
</dbReference>
<feature type="transmembrane region" description="Helical" evidence="6">
    <location>
        <begin position="526"/>
        <end position="544"/>
    </location>
</feature>
<feature type="transmembrane region" description="Helical" evidence="6">
    <location>
        <begin position="281"/>
        <end position="303"/>
    </location>
</feature>
<dbReference type="GO" id="GO:0005886">
    <property type="term" value="C:plasma membrane"/>
    <property type="evidence" value="ECO:0007669"/>
    <property type="project" value="UniProtKB-SubCell"/>
</dbReference>
<dbReference type="SUPFAM" id="SSF82866">
    <property type="entry name" value="Multidrug efflux transporter AcrB transmembrane domain"/>
    <property type="match status" value="2"/>
</dbReference>
<dbReference type="Pfam" id="PF03176">
    <property type="entry name" value="MMPL"/>
    <property type="match status" value="2"/>
</dbReference>
<evidence type="ECO:0000313" key="8">
    <source>
        <dbReference type="EMBL" id="HGZ79519.1"/>
    </source>
</evidence>